<comment type="caution">
    <text evidence="3">The sequence shown here is derived from an EMBL/GenBank/DDBJ whole genome shotgun (WGS) entry which is preliminary data.</text>
</comment>
<reference evidence="3 4" key="1">
    <citation type="submission" date="2021-07" db="EMBL/GenBank/DDBJ databases">
        <authorList>
            <person name="So Y."/>
        </authorList>
    </citation>
    <scope>NUCLEOTIDE SEQUENCE [LARGE SCALE GENOMIC DNA]</scope>
    <source>
        <strain evidence="3 4">HJA6</strain>
    </source>
</reference>
<dbReference type="InterPro" id="IPR041238">
    <property type="entry name" value="Rap1a"/>
</dbReference>
<dbReference type="EMBL" id="JAHYBZ010000002">
    <property type="protein sequence ID" value="MBW6397856.1"/>
    <property type="molecule type" value="Genomic_DNA"/>
</dbReference>
<dbReference type="Proteomes" id="UP001196565">
    <property type="component" value="Unassembled WGS sequence"/>
</dbReference>
<evidence type="ECO:0000256" key="1">
    <source>
        <dbReference type="SAM" id="SignalP"/>
    </source>
</evidence>
<name>A0ABS7A6C2_9PROT</name>
<feature type="signal peptide" evidence="1">
    <location>
        <begin position="1"/>
        <end position="20"/>
    </location>
</feature>
<sequence>MRLKTILTAAALCAAVPAMAQTPQAAQGSHTATVAELATLCAVPAGDPAYANASGLCRGFILGFAQYHAVMTRPGTRFRPLFCVPTPAPTGEQAAGGFAAWAQANPQSGSELAVDGLARWFIATYPCPQPARRGASR</sequence>
<dbReference type="Pfam" id="PF18602">
    <property type="entry name" value="Rap1a"/>
    <property type="match status" value="1"/>
</dbReference>
<feature type="chain" id="PRO_5047291553" description="Rap1a immunity protein domain-containing protein" evidence="1">
    <location>
        <begin position="21"/>
        <end position="137"/>
    </location>
</feature>
<gene>
    <name evidence="3" type="ORF">KPL78_08375</name>
</gene>
<accession>A0ABS7A6C2</accession>
<dbReference type="RefSeq" id="WP_219762433.1">
    <property type="nucleotide sequence ID" value="NZ_JAHYBZ010000002.1"/>
</dbReference>
<proteinExistence type="predicted"/>
<keyword evidence="4" id="KW-1185">Reference proteome</keyword>
<evidence type="ECO:0000313" key="3">
    <source>
        <dbReference type="EMBL" id="MBW6397856.1"/>
    </source>
</evidence>
<feature type="domain" description="Rap1a immunity protein" evidence="2">
    <location>
        <begin position="33"/>
        <end position="127"/>
    </location>
</feature>
<evidence type="ECO:0000259" key="2">
    <source>
        <dbReference type="Pfam" id="PF18602"/>
    </source>
</evidence>
<keyword evidence="1" id="KW-0732">Signal</keyword>
<evidence type="ECO:0000313" key="4">
    <source>
        <dbReference type="Proteomes" id="UP001196565"/>
    </source>
</evidence>
<organism evidence="3 4">
    <name type="scientific">Roseomonas alba</name>
    <dbReference type="NCBI Taxonomy" id="2846776"/>
    <lineage>
        <taxon>Bacteria</taxon>
        <taxon>Pseudomonadati</taxon>
        <taxon>Pseudomonadota</taxon>
        <taxon>Alphaproteobacteria</taxon>
        <taxon>Acetobacterales</taxon>
        <taxon>Roseomonadaceae</taxon>
        <taxon>Roseomonas</taxon>
    </lineage>
</organism>
<protein>
    <recommendedName>
        <fullName evidence="2">Rap1a immunity protein domain-containing protein</fullName>
    </recommendedName>
</protein>